<gene>
    <name evidence="3" type="ORF">RSO01_84120</name>
</gene>
<dbReference type="Pfam" id="PF13628">
    <property type="entry name" value="DUF4142"/>
    <property type="match status" value="1"/>
</dbReference>
<sequence length="173" mass="18245">MTAAIGRRSVLAASLLVPVAHIPPAFAVDALPDARFVGFAQAVNDFDLASGQMALQRSANENIRGYATRIIADANYDASALQKSRSEAGVSWAPDGSMGPRTQNLLGQLNTLQGPAFDTAFAQGQLAVQTDCEAQYGAYSQNGKSGPLKRFAQVALPKAQGRLELVRRLAGGR</sequence>
<dbReference type="PANTHER" id="PTHR38593">
    <property type="entry name" value="BLR2558 PROTEIN"/>
    <property type="match status" value="1"/>
</dbReference>
<proteinExistence type="predicted"/>
<dbReference type="Proteomes" id="UP000321058">
    <property type="component" value="Unassembled WGS sequence"/>
</dbReference>
<organism evidence="3 4">
    <name type="scientific">Reyranella soli</name>
    <dbReference type="NCBI Taxonomy" id="1230389"/>
    <lineage>
        <taxon>Bacteria</taxon>
        <taxon>Pseudomonadati</taxon>
        <taxon>Pseudomonadota</taxon>
        <taxon>Alphaproteobacteria</taxon>
        <taxon>Hyphomicrobiales</taxon>
        <taxon>Reyranellaceae</taxon>
        <taxon>Reyranella</taxon>
    </lineage>
</organism>
<keyword evidence="1" id="KW-0732">Signal</keyword>
<comment type="caution">
    <text evidence="3">The sequence shown here is derived from an EMBL/GenBank/DDBJ whole genome shotgun (WGS) entry which is preliminary data.</text>
</comment>
<keyword evidence="4" id="KW-1185">Reference proteome</keyword>
<dbReference type="PANTHER" id="PTHR38593:SF1">
    <property type="entry name" value="BLR2558 PROTEIN"/>
    <property type="match status" value="1"/>
</dbReference>
<feature type="domain" description="DUF4142" evidence="2">
    <location>
        <begin position="33"/>
        <end position="169"/>
    </location>
</feature>
<reference evidence="3 4" key="1">
    <citation type="submission" date="2019-07" db="EMBL/GenBank/DDBJ databases">
        <title>Whole genome shotgun sequence of Reyranella soli NBRC 108950.</title>
        <authorList>
            <person name="Hosoyama A."/>
            <person name="Uohara A."/>
            <person name="Ohji S."/>
            <person name="Ichikawa N."/>
        </authorList>
    </citation>
    <scope>NUCLEOTIDE SEQUENCE [LARGE SCALE GENOMIC DNA]</scope>
    <source>
        <strain evidence="3 4">NBRC 108950</strain>
    </source>
</reference>
<dbReference type="AlphaFoldDB" id="A0A512NQM8"/>
<evidence type="ECO:0000256" key="1">
    <source>
        <dbReference type="SAM" id="SignalP"/>
    </source>
</evidence>
<evidence type="ECO:0000313" key="3">
    <source>
        <dbReference type="EMBL" id="GEP61246.1"/>
    </source>
</evidence>
<evidence type="ECO:0000259" key="2">
    <source>
        <dbReference type="Pfam" id="PF13628"/>
    </source>
</evidence>
<feature type="chain" id="PRO_5022118520" description="DUF4142 domain-containing protein" evidence="1">
    <location>
        <begin position="28"/>
        <end position="173"/>
    </location>
</feature>
<dbReference type="Gene3D" id="1.20.1260.10">
    <property type="match status" value="1"/>
</dbReference>
<dbReference type="InterPro" id="IPR012347">
    <property type="entry name" value="Ferritin-like"/>
</dbReference>
<evidence type="ECO:0000313" key="4">
    <source>
        <dbReference type="Proteomes" id="UP000321058"/>
    </source>
</evidence>
<dbReference type="EMBL" id="BKAJ01000209">
    <property type="protein sequence ID" value="GEP61246.1"/>
    <property type="molecule type" value="Genomic_DNA"/>
</dbReference>
<protein>
    <recommendedName>
        <fullName evidence="2">DUF4142 domain-containing protein</fullName>
    </recommendedName>
</protein>
<accession>A0A512NQM8</accession>
<dbReference type="InterPro" id="IPR025419">
    <property type="entry name" value="DUF4142"/>
</dbReference>
<dbReference type="RefSeq" id="WP_170303771.1">
    <property type="nucleotide sequence ID" value="NZ_BKAJ01000209.1"/>
</dbReference>
<name>A0A512NQM8_9HYPH</name>
<feature type="signal peptide" evidence="1">
    <location>
        <begin position="1"/>
        <end position="27"/>
    </location>
</feature>